<sequence>MNVNTSYNSSTVEDHDSTNELTYGIVSMIGMFFLVTIICCACIRLRNSSANPNMFNFLSGIYSSGVAQGAAAHTERGLDDNTLDSYPKLLYSEVQKGNLVSLCCSICLGDYKDTETLRLLPDCGHVFHLSCVDPWLKLHPTCPICRSSSVQTLQSSTSAQETLGHVV</sequence>
<proteinExistence type="predicted"/>
<protein>
    <submittedName>
        <fullName evidence="1">Uncharacterized protein</fullName>
    </submittedName>
</protein>
<organism evidence="1 2">
    <name type="scientific">Bauhinia variegata</name>
    <name type="common">Purple orchid tree</name>
    <name type="synonym">Phanera variegata</name>
    <dbReference type="NCBI Taxonomy" id="167791"/>
    <lineage>
        <taxon>Eukaryota</taxon>
        <taxon>Viridiplantae</taxon>
        <taxon>Streptophyta</taxon>
        <taxon>Embryophyta</taxon>
        <taxon>Tracheophyta</taxon>
        <taxon>Spermatophyta</taxon>
        <taxon>Magnoliopsida</taxon>
        <taxon>eudicotyledons</taxon>
        <taxon>Gunneridae</taxon>
        <taxon>Pentapetalae</taxon>
        <taxon>rosids</taxon>
        <taxon>fabids</taxon>
        <taxon>Fabales</taxon>
        <taxon>Fabaceae</taxon>
        <taxon>Cercidoideae</taxon>
        <taxon>Cercideae</taxon>
        <taxon>Bauhiniinae</taxon>
        <taxon>Bauhinia</taxon>
    </lineage>
</organism>
<evidence type="ECO:0000313" key="1">
    <source>
        <dbReference type="EMBL" id="KAI4351218.1"/>
    </source>
</evidence>
<evidence type="ECO:0000313" key="2">
    <source>
        <dbReference type="Proteomes" id="UP000828941"/>
    </source>
</evidence>
<dbReference type="EMBL" id="CM039428">
    <property type="protein sequence ID" value="KAI4351218.1"/>
    <property type="molecule type" value="Genomic_DNA"/>
</dbReference>
<accession>A0ACB9PRS3</accession>
<comment type="caution">
    <text evidence="1">The sequence shown here is derived from an EMBL/GenBank/DDBJ whole genome shotgun (WGS) entry which is preliminary data.</text>
</comment>
<gene>
    <name evidence="1" type="ORF">L6164_005596</name>
</gene>
<keyword evidence="2" id="KW-1185">Reference proteome</keyword>
<dbReference type="Proteomes" id="UP000828941">
    <property type="component" value="Chromosome 3"/>
</dbReference>
<name>A0ACB9PRS3_BAUVA</name>
<reference evidence="1 2" key="1">
    <citation type="journal article" date="2022" name="DNA Res.">
        <title>Chromosomal-level genome assembly of the orchid tree Bauhinia variegata (Leguminosae; Cercidoideae) supports the allotetraploid origin hypothesis of Bauhinia.</title>
        <authorList>
            <person name="Zhong Y."/>
            <person name="Chen Y."/>
            <person name="Zheng D."/>
            <person name="Pang J."/>
            <person name="Liu Y."/>
            <person name="Luo S."/>
            <person name="Meng S."/>
            <person name="Qian L."/>
            <person name="Wei D."/>
            <person name="Dai S."/>
            <person name="Zhou R."/>
        </authorList>
    </citation>
    <scope>NUCLEOTIDE SEQUENCE [LARGE SCALE GENOMIC DNA]</scope>
    <source>
        <strain evidence="1">BV-YZ2020</strain>
    </source>
</reference>